<evidence type="ECO:0000313" key="2">
    <source>
        <dbReference type="Proteomes" id="UP001164539"/>
    </source>
</evidence>
<keyword evidence="2" id="KW-1185">Reference proteome</keyword>
<evidence type="ECO:0000313" key="1">
    <source>
        <dbReference type="EMBL" id="KAJ4729916.1"/>
    </source>
</evidence>
<proteinExistence type="predicted"/>
<organism evidence="1 2">
    <name type="scientific">Melia azedarach</name>
    <name type="common">Chinaberry tree</name>
    <dbReference type="NCBI Taxonomy" id="155640"/>
    <lineage>
        <taxon>Eukaryota</taxon>
        <taxon>Viridiplantae</taxon>
        <taxon>Streptophyta</taxon>
        <taxon>Embryophyta</taxon>
        <taxon>Tracheophyta</taxon>
        <taxon>Spermatophyta</taxon>
        <taxon>Magnoliopsida</taxon>
        <taxon>eudicotyledons</taxon>
        <taxon>Gunneridae</taxon>
        <taxon>Pentapetalae</taxon>
        <taxon>rosids</taxon>
        <taxon>malvids</taxon>
        <taxon>Sapindales</taxon>
        <taxon>Meliaceae</taxon>
        <taxon>Melia</taxon>
    </lineage>
</organism>
<comment type="caution">
    <text evidence="1">The sequence shown here is derived from an EMBL/GenBank/DDBJ whole genome shotgun (WGS) entry which is preliminary data.</text>
</comment>
<keyword evidence="1" id="KW-0808">Transferase</keyword>
<protein>
    <submittedName>
        <fullName evidence="1">Anthocyanin 5-aromatic acyltransferase</fullName>
    </submittedName>
</protein>
<dbReference type="Proteomes" id="UP001164539">
    <property type="component" value="Chromosome 1"/>
</dbReference>
<name>A0ACC1Z2H1_MELAZ</name>
<sequence length="441" mass="48947">MAGQYTVRVVDESHVAPPPGSVSTTTIPLTFLDVSWIFCCPIQRIFFYEFHRPTLHFTQNIFPHLKQSLSLTLRHFFPFAANLSCSPPPNNPCILYREGDSVSVTIAESDADFNHLTASHARDNTEFKCLVPTLPMASFSSDTTHVVPIMAMQFTVFPNSGISIGITFNHVAADGKSFNHFMKSWAAMHRSEKGSSLSLPFHNKDMIKDPEGLVSTYMKDWWNWKILGATEEVPVDTVRITNDADQPGAAQLHISTFVVTCAFMWVNLIKLQDSSKSNGHLHDDTVYHFVPVADCRDRFEFPVPATYFGNCLAFLFLTAKRSDLIGKNGIVFAAKAIGRQICELEKGPLVGAEKWVLNLIKVVEAGRVVSVAGSPKLRVYDTDFGWGRPKKSEVVHIGANGAFSLAECRDEDGAIEVGIVIGRDKIDGFNVIFKQALNLNF</sequence>
<gene>
    <name evidence="1" type="ORF">OWV82_002621</name>
</gene>
<accession>A0ACC1Z2H1</accession>
<dbReference type="EMBL" id="CM051394">
    <property type="protein sequence ID" value="KAJ4729916.1"/>
    <property type="molecule type" value="Genomic_DNA"/>
</dbReference>
<keyword evidence="1" id="KW-0012">Acyltransferase</keyword>
<reference evidence="1 2" key="1">
    <citation type="journal article" date="2023" name="Science">
        <title>Complex scaffold remodeling in plant triterpene biosynthesis.</title>
        <authorList>
            <person name="De La Pena R."/>
            <person name="Hodgson H."/>
            <person name="Liu J.C."/>
            <person name="Stephenson M.J."/>
            <person name="Martin A.C."/>
            <person name="Owen C."/>
            <person name="Harkess A."/>
            <person name="Leebens-Mack J."/>
            <person name="Jimenez L.E."/>
            <person name="Osbourn A."/>
            <person name="Sattely E.S."/>
        </authorList>
    </citation>
    <scope>NUCLEOTIDE SEQUENCE [LARGE SCALE GENOMIC DNA]</scope>
    <source>
        <strain evidence="2">cv. JPN11</strain>
        <tissue evidence="1">Leaf</tissue>
    </source>
</reference>